<dbReference type="InterPro" id="IPR025303">
    <property type="entry name" value="PdaC"/>
</dbReference>
<reference evidence="3 4" key="1">
    <citation type="submission" date="2019-06" db="EMBL/GenBank/DDBJ databases">
        <title>Flavobacteriaceae Paucihalobacterium erythroidium CWB-1, complete genome.</title>
        <authorList>
            <person name="Wu S."/>
        </authorList>
    </citation>
    <scope>NUCLEOTIDE SEQUENCE [LARGE SCALE GENOMIC DNA]</scope>
    <source>
        <strain evidence="3 4">CWB-1</strain>
    </source>
</reference>
<dbReference type="Proteomes" id="UP000317332">
    <property type="component" value="Unassembled WGS sequence"/>
</dbReference>
<organism evidence="3 4">
    <name type="scientific">Paucihalobacter ruber</name>
    <dbReference type="NCBI Taxonomy" id="2567861"/>
    <lineage>
        <taxon>Bacteria</taxon>
        <taxon>Pseudomonadati</taxon>
        <taxon>Bacteroidota</taxon>
        <taxon>Flavobacteriia</taxon>
        <taxon>Flavobacteriales</taxon>
        <taxon>Flavobacteriaceae</taxon>
        <taxon>Paucihalobacter</taxon>
    </lineage>
</organism>
<dbReference type="PROSITE" id="PS51257">
    <property type="entry name" value="PROKAR_LIPOPROTEIN"/>
    <property type="match status" value="1"/>
</dbReference>
<dbReference type="InterPro" id="IPR021729">
    <property type="entry name" value="DUF3298"/>
</dbReference>
<dbReference type="InterPro" id="IPR037126">
    <property type="entry name" value="PdaC/RsiV-like_sf"/>
</dbReference>
<keyword evidence="4" id="KW-1185">Reference proteome</keyword>
<dbReference type="Gene3D" id="3.90.640.20">
    <property type="entry name" value="Heat-shock cognate protein, ATPase"/>
    <property type="match status" value="1"/>
</dbReference>
<dbReference type="AlphaFoldDB" id="A0A506PNA2"/>
<comment type="caution">
    <text evidence="3">The sequence shown here is derived from an EMBL/GenBank/DDBJ whole genome shotgun (WGS) entry which is preliminary data.</text>
</comment>
<dbReference type="Pfam" id="PF13739">
    <property type="entry name" value="PdaC"/>
    <property type="match status" value="1"/>
</dbReference>
<name>A0A506PNA2_9FLAO</name>
<proteinExistence type="predicted"/>
<evidence type="ECO:0000313" key="4">
    <source>
        <dbReference type="Proteomes" id="UP000317332"/>
    </source>
</evidence>
<feature type="domain" description="DUF3298" evidence="1">
    <location>
        <begin position="178"/>
        <end position="236"/>
    </location>
</feature>
<feature type="domain" description="Deacetylase PdaC" evidence="2">
    <location>
        <begin position="44"/>
        <end position="144"/>
    </location>
</feature>
<dbReference type="EMBL" id="VHIQ01000002">
    <property type="protein sequence ID" value="TPV34752.1"/>
    <property type="molecule type" value="Genomic_DNA"/>
</dbReference>
<dbReference type="OrthoDB" id="594879at2"/>
<protein>
    <submittedName>
        <fullName evidence="3">DUF3298 and DUF4163 domain-containing protein</fullName>
    </submittedName>
</protein>
<dbReference type="RefSeq" id="WP_140989175.1">
    <property type="nucleotide sequence ID" value="NZ_VHIQ01000002.1"/>
</dbReference>
<gene>
    <name evidence="3" type="ORF">FJ651_04265</name>
</gene>
<evidence type="ECO:0000313" key="3">
    <source>
        <dbReference type="EMBL" id="TPV34752.1"/>
    </source>
</evidence>
<accession>A0A506PNA2</accession>
<dbReference type="Gene3D" id="3.30.565.40">
    <property type="entry name" value="Fervidobacterium nodosum Rt17-B1 like"/>
    <property type="match status" value="1"/>
</dbReference>
<evidence type="ECO:0000259" key="2">
    <source>
        <dbReference type="Pfam" id="PF13739"/>
    </source>
</evidence>
<dbReference type="Pfam" id="PF11738">
    <property type="entry name" value="DUF3298"/>
    <property type="match status" value="1"/>
</dbReference>
<evidence type="ECO:0000259" key="1">
    <source>
        <dbReference type="Pfam" id="PF11738"/>
    </source>
</evidence>
<sequence length="246" mass="27984">MFNKLDKPLKKLVLILVATILTVSCGTETGLDFKTTHFALEDGVKVEVDYPIIINNNIAAERINQTVNNYIVNAISFAEKPSPETDVNKAISDFNLEFQKFKADFPEDIVPWEAYIEGELLYNSPLITTIAINSYLFTGGAHGNDYIKLFNFNTETGEILKVDDVLDLNAEFMTLAKNKFEAEVIKNEGNVNDYFFGDDFKLPENMGLNDQGLIFVYNKYEIASYAQGYTEFLIEFNELEKFLKVR</sequence>